<dbReference type="GO" id="GO:0003677">
    <property type="term" value="F:DNA binding"/>
    <property type="evidence" value="ECO:0007669"/>
    <property type="project" value="UniProtKB-KW"/>
</dbReference>
<evidence type="ECO:0000259" key="4">
    <source>
        <dbReference type="PROSITE" id="PS50949"/>
    </source>
</evidence>
<dbReference type="PANTHER" id="PTHR43537:SF5">
    <property type="entry name" value="UXU OPERON TRANSCRIPTIONAL REGULATOR"/>
    <property type="match status" value="1"/>
</dbReference>
<dbReference type="Pfam" id="PF07729">
    <property type="entry name" value="FCD"/>
    <property type="match status" value="1"/>
</dbReference>
<dbReference type="InterPro" id="IPR008920">
    <property type="entry name" value="TF_FadR/GntR_C"/>
</dbReference>
<dbReference type="AlphaFoldDB" id="K2P5M6"/>
<dbReference type="EMBL" id="AMSI01000006">
    <property type="protein sequence ID" value="EKF42601.1"/>
    <property type="molecule type" value="Genomic_DNA"/>
</dbReference>
<evidence type="ECO:0000256" key="3">
    <source>
        <dbReference type="ARBA" id="ARBA00023163"/>
    </source>
</evidence>
<organism evidence="5 6">
    <name type="scientific">Nitratireductor indicus C115</name>
    <dbReference type="NCBI Taxonomy" id="1231190"/>
    <lineage>
        <taxon>Bacteria</taxon>
        <taxon>Pseudomonadati</taxon>
        <taxon>Pseudomonadota</taxon>
        <taxon>Alphaproteobacteria</taxon>
        <taxon>Hyphomicrobiales</taxon>
        <taxon>Phyllobacteriaceae</taxon>
        <taxon>Nitratireductor</taxon>
    </lineage>
</organism>
<dbReference type="OrthoDB" id="7005926at2"/>
<dbReference type="InterPro" id="IPR036388">
    <property type="entry name" value="WH-like_DNA-bd_sf"/>
</dbReference>
<keyword evidence="3" id="KW-0804">Transcription</keyword>
<dbReference type="RefSeq" id="WP_009756604.1">
    <property type="nucleotide sequence ID" value="NZ_AMSI01000006.1"/>
</dbReference>
<dbReference type="eggNOG" id="COG1802">
    <property type="taxonomic scope" value="Bacteria"/>
</dbReference>
<dbReference type="SMART" id="SM00345">
    <property type="entry name" value="HTH_GNTR"/>
    <property type="match status" value="2"/>
</dbReference>
<dbReference type="Pfam" id="PF00392">
    <property type="entry name" value="GntR"/>
    <property type="match status" value="1"/>
</dbReference>
<dbReference type="Gene3D" id="1.20.120.530">
    <property type="entry name" value="GntR ligand-binding domain-like"/>
    <property type="match status" value="1"/>
</dbReference>
<dbReference type="InterPro" id="IPR036390">
    <property type="entry name" value="WH_DNA-bd_sf"/>
</dbReference>
<dbReference type="Proteomes" id="UP000007374">
    <property type="component" value="Unassembled WGS sequence"/>
</dbReference>
<comment type="caution">
    <text evidence="5">The sequence shown here is derived from an EMBL/GenBank/DDBJ whole genome shotgun (WGS) entry which is preliminary data.</text>
</comment>
<dbReference type="PROSITE" id="PS50949">
    <property type="entry name" value="HTH_GNTR"/>
    <property type="match status" value="1"/>
</dbReference>
<dbReference type="SMART" id="SM00895">
    <property type="entry name" value="FCD"/>
    <property type="match status" value="1"/>
</dbReference>
<protein>
    <submittedName>
        <fullName evidence="5">Transcriptional regulator (Activator) protein</fullName>
    </submittedName>
</protein>
<evidence type="ECO:0000256" key="2">
    <source>
        <dbReference type="ARBA" id="ARBA00023125"/>
    </source>
</evidence>
<dbReference type="SUPFAM" id="SSF46785">
    <property type="entry name" value="Winged helix' DNA-binding domain"/>
    <property type="match status" value="2"/>
</dbReference>
<proteinExistence type="predicted"/>
<name>K2P5M6_9HYPH</name>
<dbReference type="PANTHER" id="PTHR43537">
    <property type="entry name" value="TRANSCRIPTIONAL REGULATOR, GNTR FAMILY"/>
    <property type="match status" value="1"/>
</dbReference>
<dbReference type="InterPro" id="IPR011711">
    <property type="entry name" value="GntR_C"/>
</dbReference>
<keyword evidence="6" id="KW-1185">Reference proteome</keyword>
<dbReference type="GO" id="GO:0003700">
    <property type="term" value="F:DNA-binding transcription factor activity"/>
    <property type="evidence" value="ECO:0007669"/>
    <property type="project" value="InterPro"/>
</dbReference>
<dbReference type="PATRIC" id="fig|1231190.3.peg.2311"/>
<feature type="domain" description="HTH gntR-type" evidence="4">
    <location>
        <begin position="6"/>
        <end position="73"/>
    </location>
</feature>
<evidence type="ECO:0000313" key="5">
    <source>
        <dbReference type="EMBL" id="EKF42601.1"/>
    </source>
</evidence>
<keyword evidence="2" id="KW-0238">DNA-binding</keyword>
<accession>K2P5M6</accession>
<dbReference type="InterPro" id="IPR000524">
    <property type="entry name" value="Tscrpt_reg_HTH_GntR"/>
</dbReference>
<evidence type="ECO:0000313" key="6">
    <source>
        <dbReference type="Proteomes" id="UP000007374"/>
    </source>
</evidence>
<gene>
    <name evidence="5" type="ORF">NA8A_11078</name>
</gene>
<dbReference type="Gene3D" id="1.10.10.10">
    <property type="entry name" value="Winged helix-like DNA-binding domain superfamily/Winged helix DNA-binding domain"/>
    <property type="match status" value="2"/>
</dbReference>
<sequence length="299" mass="34074">MDTNPRQNRYLLANRIIELARASRFQADYHLREQQLADTLQVSRTPIRAALMLLEEQGVVEARKNKGFFMKLGAEELGRAEVEIPTSPQQDLYARIVEDRLSNQLGETIGQAEILRRYGVERNVLQKTLSALTADGLITRGPGRNWTFQPTLDNKFALDASYAFREVIEPAGILMDSFRAHPAALEHIRLEHLNLLARPDVNSLPGRQLFELDASFHETIAECSGNTFLLQSIQQQNRLRRLLEFASYNNGRRVREWCQEHLRIITALEEGDRNRAADLMRGHLDTARASSERSKRSGG</sequence>
<evidence type="ECO:0000256" key="1">
    <source>
        <dbReference type="ARBA" id="ARBA00023015"/>
    </source>
</evidence>
<keyword evidence="1" id="KW-0805">Transcription regulation</keyword>
<reference evidence="5 6" key="1">
    <citation type="journal article" date="2012" name="J. Bacteriol.">
        <title>Genome Sequence of Nitratireductor indicus Type Strain C115.</title>
        <authorList>
            <person name="Lai Q."/>
            <person name="Li G."/>
            <person name="Yu Z."/>
            <person name="Shao Z."/>
        </authorList>
    </citation>
    <scope>NUCLEOTIDE SEQUENCE [LARGE SCALE GENOMIC DNA]</scope>
    <source>
        <strain evidence="5 6">C115</strain>
    </source>
</reference>
<dbReference type="STRING" id="721133.SAMN05216176_106249"/>
<dbReference type="SUPFAM" id="SSF48008">
    <property type="entry name" value="GntR ligand-binding domain-like"/>
    <property type="match status" value="1"/>
</dbReference>